<reference evidence="1" key="1">
    <citation type="journal article" date="2021" name="Proc. Natl. Acad. Sci. U.S.A.">
        <title>A Catalog of Tens of Thousands of Viruses from Human Metagenomes Reveals Hidden Associations with Chronic Diseases.</title>
        <authorList>
            <person name="Tisza M.J."/>
            <person name="Buck C.B."/>
        </authorList>
    </citation>
    <scope>NUCLEOTIDE SEQUENCE</scope>
    <source>
        <strain evidence="1">CtWb16</strain>
    </source>
</reference>
<sequence>MNTKIKFKKSGIIISVPTFIDKDNVLRFKKSFNPKPWNEREWNDLYLQWLRGEISDEEYVIASIVDGVSVNFIDETFGWEGNLDIIEILGDKDE</sequence>
<dbReference type="EMBL" id="BK032721">
    <property type="protein sequence ID" value="DAF56696.1"/>
    <property type="molecule type" value="Genomic_DNA"/>
</dbReference>
<proteinExistence type="predicted"/>
<evidence type="ECO:0000313" key="1">
    <source>
        <dbReference type="EMBL" id="DAF56696.1"/>
    </source>
</evidence>
<name>A0A8S5T0Q6_9CAUD</name>
<accession>A0A8S5T0Q6</accession>
<organism evidence="1">
    <name type="scientific">Myoviridae sp. ctWb16</name>
    <dbReference type="NCBI Taxonomy" id="2827690"/>
    <lineage>
        <taxon>Viruses</taxon>
        <taxon>Duplodnaviria</taxon>
        <taxon>Heunggongvirae</taxon>
        <taxon>Uroviricota</taxon>
        <taxon>Caudoviricetes</taxon>
    </lineage>
</organism>
<protein>
    <submittedName>
        <fullName evidence="1">Uncharacterized protein</fullName>
    </submittedName>
</protein>